<name>A0AAJ0CGP5_9HYPO</name>
<accession>A0AAJ0CGP5</accession>
<dbReference type="PANTHER" id="PTHR46082">
    <property type="entry name" value="ATP/GTP-BINDING PROTEIN-RELATED"/>
    <property type="match status" value="1"/>
</dbReference>
<organism evidence="2 3">
    <name type="scientific">Conoideocrella luteorostrata</name>
    <dbReference type="NCBI Taxonomy" id="1105319"/>
    <lineage>
        <taxon>Eukaryota</taxon>
        <taxon>Fungi</taxon>
        <taxon>Dikarya</taxon>
        <taxon>Ascomycota</taxon>
        <taxon>Pezizomycotina</taxon>
        <taxon>Sordariomycetes</taxon>
        <taxon>Hypocreomycetidae</taxon>
        <taxon>Hypocreales</taxon>
        <taxon>Clavicipitaceae</taxon>
        <taxon>Conoideocrella</taxon>
    </lineage>
</organism>
<protein>
    <recommendedName>
        <fullName evidence="1">Nucleoside phosphorylase domain-containing protein</fullName>
    </recommendedName>
</protein>
<dbReference type="AlphaFoldDB" id="A0AAJ0CGP5"/>
<feature type="domain" description="Nucleoside phosphorylase" evidence="1">
    <location>
        <begin position="18"/>
        <end position="270"/>
    </location>
</feature>
<dbReference type="SUPFAM" id="SSF53167">
    <property type="entry name" value="Purine and uridine phosphorylases"/>
    <property type="match status" value="1"/>
</dbReference>
<dbReference type="PANTHER" id="PTHR46082:SF11">
    <property type="entry name" value="AAA+ ATPASE DOMAIN-CONTAINING PROTEIN-RELATED"/>
    <property type="match status" value="1"/>
</dbReference>
<reference evidence="2" key="1">
    <citation type="submission" date="2023-06" db="EMBL/GenBank/DDBJ databases">
        <title>Conoideocrella luteorostrata (Hypocreales: Clavicipitaceae), a potential biocontrol fungus for elongate hemlock scale in United States Christmas tree production areas.</title>
        <authorList>
            <person name="Barrett H."/>
            <person name="Lovett B."/>
            <person name="Macias A.M."/>
            <person name="Stajich J.E."/>
            <person name="Kasson M.T."/>
        </authorList>
    </citation>
    <scope>NUCLEOTIDE SEQUENCE</scope>
    <source>
        <strain evidence="2">ARSEF 14590</strain>
    </source>
</reference>
<gene>
    <name evidence="2" type="ORF">QQS21_010090</name>
</gene>
<keyword evidence="3" id="KW-1185">Reference proteome</keyword>
<dbReference type="GO" id="GO:0003824">
    <property type="term" value="F:catalytic activity"/>
    <property type="evidence" value="ECO:0007669"/>
    <property type="project" value="InterPro"/>
</dbReference>
<evidence type="ECO:0000313" key="2">
    <source>
        <dbReference type="EMBL" id="KAK2592202.1"/>
    </source>
</evidence>
<evidence type="ECO:0000313" key="3">
    <source>
        <dbReference type="Proteomes" id="UP001251528"/>
    </source>
</evidence>
<dbReference type="Gene3D" id="3.40.50.1580">
    <property type="entry name" value="Nucleoside phosphorylase domain"/>
    <property type="match status" value="1"/>
</dbReference>
<evidence type="ECO:0000259" key="1">
    <source>
        <dbReference type="Pfam" id="PF01048"/>
    </source>
</evidence>
<proteinExistence type="predicted"/>
<dbReference type="Proteomes" id="UP001251528">
    <property type="component" value="Unassembled WGS sequence"/>
</dbReference>
<dbReference type="InterPro" id="IPR035994">
    <property type="entry name" value="Nucleoside_phosphorylase_sf"/>
</dbReference>
<sequence>MLDQQHPSLPQGLHDDNVYNLGKIGPHNVVIACLPAGQMGNSSAATVASQMRLTFPAIRFGPMVGIGGGAPSSEKQIALGDVVVSRPGKNDGGVIQYDFGRTVAEGRFVRSGTLNDPPAVLLNAVSALQAKHKLSGHELAKSLSVFDSPALKSAYTYQGWENDMLFEASYDHVGSAPACERCDRSRLVPRRVRSTDPTIHYGTIASGNQVMRHGESRERWRKEADVLCFEMEAAGLMNNFPCIVIRGICDYADSHKNKRWQEYAAATAAAYAKELLLVVPGSTANPATCREAKADQGNVVFVDLLTLSVPM</sequence>
<dbReference type="GO" id="GO:0009116">
    <property type="term" value="P:nucleoside metabolic process"/>
    <property type="evidence" value="ECO:0007669"/>
    <property type="project" value="InterPro"/>
</dbReference>
<dbReference type="EMBL" id="JASWJB010000280">
    <property type="protein sequence ID" value="KAK2592202.1"/>
    <property type="molecule type" value="Genomic_DNA"/>
</dbReference>
<comment type="caution">
    <text evidence="2">The sequence shown here is derived from an EMBL/GenBank/DDBJ whole genome shotgun (WGS) entry which is preliminary data.</text>
</comment>
<dbReference type="InterPro" id="IPR053137">
    <property type="entry name" value="NLR-like"/>
</dbReference>
<dbReference type="InterPro" id="IPR000845">
    <property type="entry name" value="Nucleoside_phosphorylase_d"/>
</dbReference>
<dbReference type="Pfam" id="PF01048">
    <property type="entry name" value="PNP_UDP_1"/>
    <property type="match status" value="1"/>
</dbReference>